<keyword evidence="10 12" id="KW-0411">Iron-sulfur</keyword>
<evidence type="ECO:0000256" key="3">
    <source>
        <dbReference type="ARBA" id="ARBA00010429"/>
    </source>
</evidence>
<dbReference type="RefSeq" id="WP_184404047.1">
    <property type="nucleotide sequence ID" value="NZ_JACHHJ010000002.1"/>
</dbReference>
<keyword evidence="12" id="KW-0004">4Fe-4S</keyword>
<evidence type="ECO:0000259" key="16">
    <source>
        <dbReference type="Pfam" id="PF18267"/>
    </source>
</evidence>
<feature type="domain" description="BFD-like [2Fe-2S]-binding" evidence="14">
    <location>
        <begin position="415"/>
        <end position="463"/>
    </location>
</feature>
<keyword evidence="5 11" id="KW-0285">Flavoprotein</keyword>
<dbReference type="InterPro" id="IPR023753">
    <property type="entry name" value="FAD/NAD-binding_dom"/>
</dbReference>
<evidence type="ECO:0000256" key="8">
    <source>
        <dbReference type="ARBA" id="ARBA00023002"/>
    </source>
</evidence>
<dbReference type="InterPro" id="IPR041575">
    <property type="entry name" value="Rubredoxin_C"/>
</dbReference>
<dbReference type="GO" id="GO:0051539">
    <property type="term" value="F:4 iron, 4 sulfur cluster binding"/>
    <property type="evidence" value="ECO:0007669"/>
    <property type="project" value="UniProtKB-KW"/>
</dbReference>
<dbReference type="FunFam" id="3.50.50.60:FF:000033">
    <property type="entry name" value="Nitrite reductase [NAD(P)H], large subunit"/>
    <property type="match status" value="1"/>
</dbReference>
<dbReference type="PIRSF" id="PIRSF037149">
    <property type="entry name" value="NirB"/>
    <property type="match status" value="1"/>
</dbReference>
<evidence type="ECO:0000256" key="4">
    <source>
        <dbReference type="ARBA" id="ARBA00022617"/>
    </source>
</evidence>
<dbReference type="Pfam" id="PF04324">
    <property type="entry name" value="Fer2_BFD"/>
    <property type="match status" value="2"/>
</dbReference>
<evidence type="ECO:0000256" key="10">
    <source>
        <dbReference type="ARBA" id="ARBA00023014"/>
    </source>
</evidence>
<dbReference type="InterPro" id="IPR045854">
    <property type="entry name" value="NO2/SO3_Rdtase_4Fe4S_sf"/>
</dbReference>
<comment type="pathway">
    <text evidence="2">Nitrogen metabolism; nitrate reduction (assimilation).</text>
</comment>
<evidence type="ECO:0000259" key="13">
    <source>
        <dbReference type="Pfam" id="PF03460"/>
    </source>
</evidence>
<keyword evidence="8 17" id="KW-0560">Oxidoreductase</keyword>
<evidence type="ECO:0000256" key="2">
    <source>
        <dbReference type="ARBA" id="ARBA00005096"/>
    </source>
</evidence>
<dbReference type="InterPro" id="IPR036136">
    <property type="entry name" value="Nit/Sulf_reduc_fer-like_dom_sf"/>
</dbReference>
<comment type="cofactor">
    <cofactor evidence="1 11">
        <name>FAD</name>
        <dbReference type="ChEBI" id="CHEBI:57692"/>
    </cofactor>
</comment>
<keyword evidence="7 11" id="KW-0274">FAD</keyword>
<evidence type="ECO:0000256" key="7">
    <source>
        <dbReference type="ARBA" id="ARBA00022827"/>
    </source>
</evidence>
<dbReference type="GO" id="GO:0042128">
    <property type="term" value="P:nitrate assimilation"/>
    <property type="evidence" value="ECO:0007669"/>
    <property type="project" value="UniProtKB-UniRule"/>
</dbReference>
<dbReference type="GO" id="GO:0106316">
    <property type="term" value="F:nitrite reductase (NADH) activity"/>
    <property type="evidence" value="ECO:0007669"/>
    <property type="project" value="UniProtKB-EC"/>
</dbReference>
<dbReference type="Gene3D" id="3.90.480.20">
    <property type="match status" value="1"/>
</dbReference>
<comment type="cofactor">
    <cofactor evidence="12">
        <name>[4Fe-4S] cluster</name>
        <dbReference type="ChEBI" id="CHEBI:49883"/>
    </cofactor>
    <text evidence="12">Binds 1 [4Fe-4S] cluster per subunit.</text>
</comment>
<dbReference type="CDD" id="cd19944">
    <property type="entry name" value="NirB_Fer2_BFD-like_2"/>
    <property type="match status" value="1"/>
</dbReference>
<keyword evidence="11" id="KW-0534">Nitrate assimilation</keyword>
<dbReference type="InterPro" id="IPR036188">
    <property type="entry name" value="FAD/NAD-bd_sf"/>
</dbReference>
<dbReference type="GO" id="GO:0050661">
    <property type="term" value="F:NADP binding"/>
    <property type="evidence" value="ECO:0007669"/>
    <property type="project" value="UniProtKB-UniRule"/>
</dbReference>
<organism evidence="17 18">
    <name type="scientific">Geomicrobium halophilum</name>
    <dbReference type="NCBI Taxonomy" id="549000"/>
    <lineage>
        <taxon>Bacteria</taxon>
        <taxon>Bacillati</taxon>
        <taxon>Bacillota</taxon>
        <taxon>Bacilli</taxon>
        <taxon>Bacillales</taxon>
        <taxon>Geomicrobium</taxon>
    </lineage>
</organism>
<keyword evidence="9 12" id="KW-0408">Iron</keyword>
<dbReference type="GO" id="GO:0050660">
    <property type="term" value="F:flavin adenine dinucleotide binding"/>
    <property type="evidence" value="ECO:0007669"/>
    <property type="project" value="UniProtKB-UniRule"/>
</dbReference>
<dbReference type="InterPro" id="IPR017121">
    <property type="entry name" value="Nitrite_Rdtase_lsu"/>
</dbReference>
<dbReference type="Pfam" id="PF03460">
    <property type="entry name" value="NIR_SIR_ferr"/>
    <property type="match status" value="1"/>
</dbReference>
<dbReference type="Gene3D" id="3.30.390.30">
    <property type="match status" value="1"/>
</dbReference>
<evidence type="ECO:0000256" key="11">
    <source>
        <dbReference type="PIRNR" id="PIRNR037149"/>
    </source>
</evidence>
<feature type="binding site" evidence="12">
    <location>
        <position position="666"/>
    </location>
    <ligand>
        <name>[4Fe-4S] cluster</name>
        <dbReference type="ChEBI" id="CHEBI:49883"/>
    </ligand>
</feature>
<dbReference type="PRINTS" id="PR00368">
    <property type="entry name" value="FADPNR"/>
</dbReference>
<dbReference type="InterPro" id="IPR005117">
    <property type="entry name" value="NiRdtase/SiRdtase_haem-b_fer"/>
</dbReference>
<dbReference type="SUPFAM" id="SSF56014">
    <property type="entry name" value="Nitrite and sulphite reductase 4Fe-4S domain-like"/>
    <property type="match status" value="1"/>
</dbReference>
<dbReference type="Pfam" id="PF18267">
    <property type="entry name" value="Rubredoxin_C"/>
    <property type="match status" value="1"/>
</dbReference>
<dbReference type="Gene3D" id="1.10.10.1100">
    <property type="entry name" value="BFD-like [2Fe-2S]-binding domain"/>
    <property type="match status" value="1"/>
</dbReference>
<keyword evidence="6 12" id="KW-0479">Metal-binding</keyword>
<dbReference type="SUPFAM" id="SSF55124">
    <property type="entry name" value="Nitrite/Sulfite reductase N-terminal domain-like"/>
    <property type="match status" value="1"/>
</dbReference>
<evidence type="ECO:0000313" key="17">
    <source>
        <dbReference type="EMBL" id="MBB6450107.1"/>
    </source>
</evidence>
<feature type="binding site" evidence="12">
    <location>
        <position position="633"/>
    </location>
    <ligand>
        <name>[4Fe-4S] cluster</name>
        <dbReference type="ChEBI" id="CHEBI:49883"/>
    </ligand>
</feature>
<dbReference type="InterPro" id="IPR016156">
    <property type="entry name" value="FAD/NAD-linked_Rdtase_dimer_sf"/>
</dbReference>
<evidence type="ECO:0000313" key="18">
    <source>
        <dbReference type="Proteomes" id="UP000568839"/>
    </source>
</evidence>
<feature type="domain" description="FAD/NAD(P)-binding" evidence="15">
    <location>
        <begin position="7"/>
        <end position="285"/>
    </location>
</feature>
<evidence type="ECO:0000259" key="15">
    <source>
        <dbReference type="Pfam" id="PF07992"/>
    </source>
</evidence>
<dbReference type="AlphaFoldDB" id="A0A841PMN0"/>
<feature type="domain" description="NADH-rubredoxin oxidoreductase C-terminal" evidence="16">
    <location>
        <begin position="319"/>
        <end position="385"/>
    </location>
</feature>
<dbReference type="Gene3D" id="3.50.50.60">
    <property type="entry name" value="FAD/NAD(P)-binding domain"/>
    <property type="match status" value="2"/>
</dbReference>
<dbReference type="PANTHER" id="PTHR43809:SF1">
    <property type="entry name" value="NITRITE REDUCTASE (NADH) LARGE SUBUNIT"/>
    <property type="match status" value="1"/>
</dbReference>
<dbReference type="Pfam" id="PF07992">
    <property type="entry name" value="Pyr_redox_2"/>
    <property type="match status" value="1"/>
</dbReference>
<dbReference type="SUPFAM" id="SSF51905">
    <property type="entry name" value="FAD/NAD(P)-binding domain"/>
    <property type="match status" value="2"/>
</dbReference>
<evidence type="ECO:0000259" key="14">
    <source>
        <dbReference type="Pfam" id="PF04324"/>
    </source>
</evidence>
<dbReference type="PRINTS" id="PR00411">
    <property type="entry name" value="PNDRDTASEI"/>
</dbReference>
<gene>
    <name evidence="17" type="ORF">HNR44_002085</name>
</gene>
<keyword evidence="18" id="KW-1185">Reference proteome</keyword>
<evidence type="ECO:0000256" key="5">
    <source>
        <dbReference type="ARBA" id="ARBA00022630"/>
    </source>
</evidence>
<evidence type="ECO:0000256" key="12">
    <source>
        <dbReference type="PIRSR" id="PIRSR037149-1"/>
    </source>
</evidence>
<feature type="domain" description="BFD-like [2Fe-2S]-binding" evidence="14">
    <location>
        <begin position="480"/>
        <end position="529"/>
    </location>
</feature>
<dbReference type="EC" id="1.7.1.15" evidence="17"/>
<dbReference type="GO" id="GO:0046872">
    <property type="term" value="F:metal ion binding"/>
    <property type="evidence" value="ECO:0007669"/>
    <property type="project" value="UniProtKB-KW"/>
</dbReference>
<proteinExistence type="inferred from homology"/>
<dbReference type="CDD" id="cd19943">
    <property type="entry name" value="NirB_Fer2_BFD-like_1"/>
    <property type="match status" value="1"/>
</dbReference>
<dbReference type="EMBL" id="JACHHJ010000002">
    <property type="protein sequence ID" value="MBB6450107.1"/>
    <property type="molecule type" value="Genomic_DNA"/>
</dbReference>
<evidence type="ECO:0000256" key="6">
    <source>
        <dbReference type="ARBA" id="ARBA00022723"/>
    </source>
</evidence>
<reference evidence="17 18" key="1">
    <citation type="submission" date="2020-08" db="EMBL/GenBank/DDBJ databases">
        <title>Genomic Encyclopedia of Type Strains, Phase IV (KMG-IV): sequencing the most valuable type-strain genomes for metagenomic binning, comparative biology and taxonomic classification.</title>
        <authorList>
            <person name="Goeker M."/>
        </authorList>
    </citation>
    <scope>NUCLEOTIDE SEQUENCE [LARGE SCALE GENOMIC DNA]</scope>
    <source>
        <strain evidence="17 18">DSM 21769</strain>
    </source>
</reference>
<evidence type="ECO:0000256" key="1">
    <source>
        <dbReference type="ARBA" id="ARBA00001974"/>
    </source>
</evidence>
<keyword evidence="4 12" id="KW-0349">Heme</keyword>
<accession>A0A841PMN0</accession>
<dbReference type="PANTHER" id="PTHR43809">
    <property type="entry name" value="NITRITE REDUCTASE (NADH) LARGE SUBUNIT"/>
    <property type="match status" value="1"/>
</dbReference>
<dbReference type="InterPro" id="IPR041854">
    <property type="entry name" value="BFD-like_2Fe2S-bd_dom_sf"/>
</dbReference>
<evidence type="ECO:0000256" key="9">
    <source>
        <dbReference type="ARBA" id="ARBA00023004"/>
    </source>
</evidence>
<protein>
    <submittedName>
        <fullName evidence="17">Nitrite reductase (NADH) large subunit</fullName>
        <ecNumber evidence="17">1.7.1.15</ecNumber>
    </submittedName>
</protein>
<dbReference type="InterPro" id="IPR052034">
    <property type="entry name" value="NasD-like"/>
</dbReference>
<comment type="similarity">
    <text evidence="3">Belongs to the nitrite and sulfite reductase 4Fe-4S domain family.</text>
</comment>
<dbReference type="Proteomes" id="UP000568839">
    <property type="component" value="Unassembled WGS sequence"/>
</dbReference>
<dbReference type="InterPro" id="IPR012744">
    <property type="entry name" value="Nitri_red_NirB"/>
</dbReference>
<feature type="domain" description="Nitrite/Sulfite reductase ferredoxin-like" evidence="13">
    <location>
        <begin position="548"/>
        <end position="611"/>
    </location>
</feature>
<dbReference type="InterPro" id="IPR007419">
    <property type="entry name" value="BFD-like_2Fe2S-bd_dom"/>
</dbReference>
<name>A0A841PMN0_9BACL</name>
<comment type="cofactor">
    <cofactor evidence="12">
        <name>siroheme</name>
        <dbReference type="ChEBI" id="CHEBI:60052"/>
    </cofactor>
    <text evidence="12">Binds 1 siroheme per subunit.</text>
</comment>
<sequence>MAQQKQRLVLIGNGMAGLRSVEEVLSHSSDQFEITIFGSEPHPSYNRLQLSSVLQGNQSFADIEINQPDWYQEHQINLRTEETVTQIDTNTKTVQTDQHGELSYDKLVIATGSNPIFIPFPGADKEGVMAFRTINDCKQMIEAAKHYKKAVVIGGGLLGLEAARGLLNLGMEVDVVHLADRLMERQLDQDAAVLLQEELTAQGMNFFLGKDTSELVGGERVEGVCFKDGTQLTADLVIMAVGVKPNIELAKNSGVTVNKGIVVDDQMRTNIPDVYAVGECAEHRDTVYALVKPLYEQAKVLAKAVCGIGGSVYRGTTLSTQLKVSGVDVFSAGSFMSGGGQKALTVFDELNGHYKKLVFDGDQLSGAILFGDTREGMRLLQLVIEQKELTNEEKQELLQGSSSNHGVAEMSQAEMVCNCNAVSKGTIIEAAQSNCLTTVDQIKENTKASSSCGSCKPVVSELLTYMESDNFNEKIEVTSMCECTELTEEEVVEELQIRGLSSIHEVMSALDWSSNNGCKTCRPALSYYLGMIHSEYHLTHHLKKNAEQQEDGTYIVTPPYHGGVISVDQLQRLSSLTQRLHVGYVVMTSDQRLQLQGIKEEHLSTIWAHLDMSKHSLEGYHVQPVVTSHSSNCRCDLYEIQSLATRLDQQFERLQVPSSVNIQVKCNHAERLFNDLSVFWTRVGQEIYIDTSLFYVAEHTEETFEIVSALLQYYRQTARFLQSMEEWITKVGVVHVREIVLDTEFREQLLEQLQEDAFLNKKAIAIEETIM</sequence>
<dbReference type="NCBIfam" id="TIGR02374">
    <property type="entry name" value="nitri_red_nirB"/>
    <property type="match status" value="1"/>
</dbReference>
<comment type="caution">
    <text evidence="17">The sequence shown here is derived from an EMBL/GenBank/DDBJ whole genome shotgun (WGS) entry which is preliminary data.</text>
</comment>